<evidence type="ECO:0000256" key="6">
    <source>
        <dbReference type="ARBA" id="ARBA00047941"/>
    </source>
</evidence>
<dbReference type="CDD" id="cd02440">
    <property type="entry name" value="AdoMet_MTases"/>
    <property type="match status" value="1"/>
</dbReference>
<dbReference type="InterPro" id="IPR025682">
    <property type="entry name" value="CpXC_dom"/>
</dbReference>
<evidence type="ECO:0000256" key="1">
    <source>
        <dbReference type="ARBA" id="ARBA00022679"/>
    </source>
</evidence>
<dbReference type="AlphaFoldDB" id="A0A2N1PV13"/>
<evidence type="ECO:0000313" key="12">
    <source>
        <dbReference type="EMBL" id="PKK92183.1"/>
    </source>
</evidence>
<comment type="catalytic activity">
    <reaction evidence="6">
        <text>arsenic triglutathione + [thioredoxin]-dithiol + S-adenosyl-L-methionine + 2 H2O = methylarsonous acid + [thioredoxin]-disulfide + 3 glutathione + S-adenosyl-L-homocysteine + H(+)</text>
        <dbReference type="Rhea" id="RHEA:69460"/>
        <dbReference type="Rhea" id="RHEA-COMP:10698"/>
        <dbReference type="Rhea" id="RHEA-COMP:10700"/>
        <dbReference type="ChEBI" id="CHEBI:15377"/>
        <dbReference type="ChEBI" id="CHEBI:15378"/>
        <dbReference type="ChEBI" id="CHEBI:17826"/>
        <dbReference type="ChEBI" id="CHEBI:29950"/>
        <dbReference type="ChEBI" id="CHEBI:50058"/>
        <dbReference type="ChEBI" id="CHEBI:57856"/>
        <dbReference type="ChEBI" id="CHEBI:57925"/>
        <dbReference type="ChEBI" id="CHEBI:59789"/>
        <dbReference type="ChEBI" id="CHEBI:183640"/>
        <dbReference type="EC" id="2.1.1.137"/>
    </reaction>
</comment>
<evidence type="ECO:0000256" key="9">
    <source>
        <dbReference type="SAM" id="MobiDB-lite"/>
    </source>
</evidence>
<dbReference type="Pfam" id="PF13847">
    <property type="entry name" value="Methyltransf_31"/>
    <property type="match status" value="1"/>
</dbReference>
<evidence type="ECO:0000256" key="3">
    <source>
        <dbReference type="ARBA" id="ARBA00034487"/>
    </source>
</evidence>
<evidence type="ECO:0000259" key="10">
    <source>
        <dbReference type="Pfam" id="PF13847"/>
    </source>
</evidence>
<dbReference type="Proteomes" id="UP000233256">
    <property type="component" value="Unassembled WGS sequence"/>
</dbReference>
<keyword evidence="2" id="KW-0949">S-adenosyl-L-methionine</keyword>
<feature type="domain" description="Methyltransferase" evidence="10">
    <location>
        <begin position="84"/>
        <end position="203"/>
    </location>
</feature>
<comment type="similarity">
    <text evidence="3">Belongs to the methyltransferase superfamily. Arsenite methyltransferase family.</text>
</comment>
<dbReference type="InterPro" id="IPR026669">
    <property type="entry name" value="Arsenite_MeTrfase-like"/>
</dbReference>
<dbReference type="InterPro" id="IPR025714">
    <property type="entry name" value="Methyltranfer_dom"/>
</dbReference>
<reference evidence="12 13" key="1">
    <citation type="journal article" date="2017" name="ISME J.">
        <title>Potential for microbial H2 and metal transformations associated with novel bacteria and archaea in deep terrestrial subsurface sediments.</title>
        <authorList>
            <person name="Hernsdorf A.W."/>
            <person name="Amano Y."/>
            <person name="Miyakawa K."/>
            <person name="Ise K."/>
            <person name="Suzuki Y."/>
            <person name="Anantharaman K."/>
            <person name="Probst A."/>
            <person name="Burstein D."/>
            <person name="Thomas B.C."/>
            <person name="Banfield J.F."/>
        </authorList>
    </citation>
    <scope>NUCLEOTIDE SEQUENCE [LARGE SCALE GENOMIC DNA]</scope>
    <source>
        <strain evidence="12">HGW-Wallbacteria-1</strain>
    </source>
</reference>
<evidence type="ECO:0000259" key="11">
    <source>
        <dbReference type="Pfam" id="PF14353"/>
    </source>
</evidence>
<proteinExistence type="inferred from homology"/>
<dbReference type="PANTHER" id="PTHR43675:SF8">
    <property type="entry name" value="ARSENITE METHYLTRANSFERASE"/>
    <property type="match status" value="1"/>
</dbReference>
<dbReference type="InterPro" id="IPR029063">
    <property type="entry name" value="SAM-dependent_MTases_sf"/>
</dbReference>
<comment type="catalytic activity">
    <reaction evidence="8">
        <text>arsenic triglutathione + 3 [thioredoxin]-dithiol + 3 S-adenosyl-L-methionine = trimethylarsine + 3 [thioredoxin]-disulfide + 3 glutathione + 3 S-adenosyl-L-homocysteine + 3 H(+)</text>
        <dbReference type="Rhea" id="RHEA:69432"/>
        <dbReference type="Rhea" id="RHEA-COMP:10698"/>
        <dbReference type="Rhea" id="RHEA-COMP:10700"/>
        <dbReference type="ChEBI" id="CHEBI:15378"/>
        <dbReference type="ChEBI" id="CHEBI:27130"/>
        <dbReference type="ChEBI" id="CHEBI:29950"/>
        <dbReference type="ChEBI" id="CHEBI:50058"/>
        <dbReference type="ChEBI" id="CHEBI:57856"/>
        <dbReference type="ChEBI" id="CHEBI:57925"/>
        <dbReference type="ChEBI" id="CHEBI:59789"/>
        <dbReference type="ChEBI" id="CHEBI:183640"/>
        <dbReference type="EC" id="2.1.1.137"/>
    </reaction>
</comment>
<name>A0A2N1PV13_9BACT</name>
<feature type="compositionally biased region" description="Basic and acidic residues" evidence="9">
    <location>
        <begin position="441"/>
        <end position="462"/>
    </location>
</feature>
<comment type="catalytic activity">
    <reaction evidence="7">
        <text>arsenic triglutathione + 2 [thioredoxin]-dithiol + 2 S-adenosyl-L-methionine + H2O = dimethylarsinous acid + 2 [thioredoxin]-disulfide + 3 glutathione + 2 S-adenosyl-L-homocysteine + 2 H(+)</text>
        <dbReference type="Rhea" id="RHEA:69464"/>
        <dbReference type="Rhea" id="RHEA-COMP:10698"/>
        <dbReference type="Rhea" id="RHEA-COMP:10700"/>
        <dbReference type="ChEBI" id="CHEBI:15377"/>
        <dbReference type="ChEBI" id="CHEBI:15378"/>
        <dbReference type="ChEBI" id="CHEBI:23808"/>
        <dbReference type="ChEBI" id="CHEBI:29950"/>
        <dbReference type="ChEBI" id="CHEBI:50058"/>
        <dbReference type="ChEBI" id="CHEBI:57856"/>
        <dbReference type="ChEBI" id="CHEBI:57925"/>
        <dbReference type="ChEBI" id="CHEBI:59789"/>
        <dbReference type="ChEBI" id="CHEBI:183640"/>
        <dbReference type="EC" id="2.1.1.137"/>
    </reaction>
</comment>
<comment type="caution">
    <text evidence="12">The sequence shown here is derived from an EMBL/GenBank/DDBJ whole genome shotgun (WGS) entry which is preliminary data.</text>
</comment>
<gene>
    <name evidence="12" type="ORF">CVV64_01875</name>
</gene>
<feature type="region of interest" description="Disordered" evidence="9">
    <location>
        <begin position="441"/>
        <end position="473"/>
    </location>
</feature>
<dbReference type="GO" id="GO:0030791">
    <property type="term" value="F:arsenite methyltransferase activity"/>
    <property type="evidence" value="ECO:0007669"/>
    <property type="project" value="UniProtKB-EC"/>
</dbReference>
<sequence>MVWGKEDILSSKYKKMKRNSSLDDNNTAKLEKNIKNVYRQALESPGASNAGLKFYDSELNFLPPEIRGMSFGCGNPVRYASLVPGMNVLDVGCGAGIDSLYAARLVSPGGKVAGFDITDEMVDKARVNAEKTGFSNVEFRTGTAETIPFQDGWANVAISNAVLHLVPDKLGAFRDILRVLKPDGRIVLADIVTDRPIPALLTMEYLASEGLFLYGGILTQKKYLDNIWEAGFSEVEILQTAVFDVMDEVKNLAGKSPRGDRDGWNRAIDELRQVKFKVVTMEARRQDSSEKVLLPCKCGNISEHSFYEVANVTINRNLRFLMTRRALNAFCCPYCGNAISYPRPFMFHDMERRIMVHVFPETMMSQREALENAMKEALQRAEDNFISLNLVFGSMELFDKFGSGYEKEFGSKSSAVVGDGAAGAVLAGGEFVKEQIDSIKMPDESVPARRGPAADESGRTDDDSMVDGGNSEDRSDKTIFRRFSALPAYCIKKLAKFFGGDGI</sequence>
<accession>A0A2N1PV13</accession>
<dbReference type="EMBL" id="PGXC01000001">
    <property type="protein sequence ID" value="PKK92183.1"/>
    <property type="molecule type" value="Genomic_DNA"/>
</dbReference>
<protein>
    <recommendedName>
        <fullName evidence="5">Arsenite methyltransferase</fullName>
        <ecNumber evidence="4">2.1.1.137</ecNumber>
    </recommendedName>
</protein>
<evidence type="ECO:0000256" key="2">
    <source>
        <dbReference type="ARBA" id="ARBA00022691"/>
    </source>
</evidence>
<dbReference type="Pfam" id="PF14353">
    <property type="entry name" value="CpXC"/>
    <property type="match status" value="1"/>
</dbReference>
<evidence type="ECO:0000256" key="4">
    <source>
        <dbReference type="ARBA" id="ARBA00034521"/>
    </source>
</evidence>
<evidence type="ECO:0000256" key="5">
    <source>
        <dbReference type="ARBA" id="ARBA00034545"/>
    </source>
</evidence>
<evidence type="ECO:0000313" key="13">
    <source>
        <dbReference type="Proteomes" id="UP000233256"/>
    </source>
</evidence>
<keyword evidence="1" id="KW-0808">Transferase</keyword>
<dbReference type="PANTHER" id="PTHR43675">
    <property type="entry name" value="ARSENITE METHYLTRANSFERASE"/>
    <property type="match status" value="1"/>
</dbReference>
<dbReference type="EC" id="2.1.1.137" evidence="4"/>
<dbReference type="Gene3D" id="3.40.50.150">
    <property type="entry name" value="Vaccinia Virus protein VP39"/>
    <property type="match status" value="1"/>
</dbReference>
<dbReference type="SUPFAM" id="SSF53335">
    <property type="entry name" value="S-adenosyl-L-methionine-dependent methyltransferases"/>
    <property type="match status" value="1"/>
</dbReference>
<evidence type="ECO:0000256" key="7">
    <source>
        <dbReference type="ARBA" id="ARBA00047943"/>
    </source>
</evidence>
<feature type="domain" description="CpXC" evidence="11">
    <location>
        <begin position="295"/>
        <end position="400"/>
    </location>
</feature>
<evidence type="ECO:0000256" key="8">
    <source>
        <dbReference type="ARBA" id="ARBA00048428"/>
    </source>
</evidence>
<organism evidence="12 13">
    <name type="scientific">Candidatus Wallbacteria bacterium HGW-Wallbacteria-1</name>
    <dbReference type="NCBI Taxonomy" id="2013854"/>
    <lineage>
        <taxon>Bacteria</taxon>
        <taxon>Candidatus Walliibacteriota</taxon>
    </lineage>
</organism>